<accession>A0ABX5XY20</accession>
<evidence type="ECO:0000313" key="1">
    <source>
        <dbReference type="EMBL" id="QDV86918.1"/>
    </source>
</evidence>
<name>A0ABX5XY20_9BACT</name>
<dbReference type="EMBL" id="CP036432">
    <property type="protein sequence ID" value="QDV86996.1"/>
    <property type="molecule type" value="Genomic_DNA"/>
</dbReference>
<dbReference type="EMBL" id="CP036432">
    <property type="protein sequence ID" value="QDV86918.1"/>
    <property type="molecule type" value="Genomic_DNA"/>
</dbReference>
<dbReference type="RefSeq" id="WP_145218392.1">
    <property type="nucleotide sequence ID" value="NZ_CP036432.1"/>
</dbReference>
<sequence length="136" mass="13998">MAKNTGNGATITFGGSAVSANITRITGTELSRPSLDISDLASTNNEEAIQGDLTAWSEVEVEYVFDDEVGVPDITAAAASVVITHPQGGLTTAANLTGTAFYTGTKYPDFENNAVQMGSAKIKFDGQTGPTFTAGS</sequence>
<organism evidence="1 3">
    <name type="scientific">Stieleria magnilauensis</name>
    <dbReference type="NCBI Taxonomy" id="2527963"/>
    <lineage>
        <taxon>Bacteria</taxon>
        <taxon>Pseudomonadati</taxon>
        <taxon>Planctomycetota</taxon>
        <taxon>Planctomycetia</taxon>
        <taxon>Pirellulales</taxon>
        <taxon>Pirellulaceae</taxon>
        <taxon>Stieleria</taxon>
    </lineage>
</organism>
<keyword evidence="3" id="KW-1185">Reference proteome</keyword>
<proteinExistence type="predicted"/>
<evidence type="ECO:0000313" key="2">
    <source>
        <dbReference type="EMBL" id="QDV86996.1"/>
    </source>
</evidence>
<evidence type="ECO:0000313" key="3">
    <source>
        <dbReference type="Proteomes" id="UP000318081"/>
    </source>
</evidence>
<gene>
    <name evidence="1" type="ORF">TBK1r_59450</name>
    <name evidence="2" type="ORF">TBK1r_60230</name>
</gene>
<protein>
    <recommendedName>
        <fullName evidence="4">Phage tail tube protein</fullName>
    </recommendedName>
</protein>
<dbReference type="Proteomes" id="UP000318081">
    <property type="component" value="Chromosome"/>
</dbReference>
<reference evidence="1 3" key="1">
    <citation type="submission" date="2019-02" db="EMBL/GenBank/DDBJ databases">
        <title>Deep-cultivation of Planctomycetes and their phenomic and genomic characterization uncovers novel biology.</title>
        <authorList>
            <person name="Wiegand S."/>
            <person name="Jogler M."/>
            <person name="Boedeker C."/>
            <person name="Pinto D."/>
            <person name="Vollmers J."/>
            <person name="Rivas-Marin E."/>
            <person name="Kohn T."/>
            <person name="Peeters S.H."/>
            <person name="Heuer A."/>
            <person name="Rast P."/>
            <person name="Oberbeckmann S."/>
            <person name="Bunk B."/>
            <person name="Jeske O."/>
            <person name="Meyerdierks A."/>
            <person name="Storesund J.E."/>
            <person name="Kallscheuer N."/>
            <person name="Luecker S."/>
            <person name="Lage O.M."/>
            <person name="Pohl T."/>
            <person name="Merkel B.J."/>
            <person name="Hornburger P."/>
            <person name="Mueller R.-W."/>
            <person name="Bruemmer F."/>
            <person name="Labrenz M."/>
            <person name="Spormann A.M."/>
            <person name="Op den Camp H."/>
            <person name="Overmann J."/>
            <person name="Amann R."/>
            <person name="Jetten M.S.M."/>
            <person name="Mascher T."/>
            <person name="Medema M.H."/>
            <person name="Devos D.P."/>
            <person name="Kaster A.-K."/>
            <person name="Ovreas L."/>
            <person name="Rohde M."/>
            <person name="Galperin M.Y."/>
            <person name="Jogler C."/>
        </authorList>
    </citation>
    <scope>NUCLEOTIDE SEQUENCE [LARGE SCALE GENOMIC DNA]</scope>
    <source>
        <strain evidence="1 3">TBK1r</strain>
    </source>
</reference>
<evidence type="ECO:0008006" key="4">
    <source>
        <dbReference type="Google" id="ProtNLM"/>
    </source>
</evidence>